<dbReference type="OrthoDB" id="7156875at2"/>
<gene>
    <name evidence="1" type="ORF">SAMN04488038_10672</name>
</gene>
<dbReference type="AlphaFoldDB" id="A0A1H9FSJ0"/>
<dbReference type="RefSeq" id="WP_093284769.1">
    <property type="nucleotide sequence ID" value="NZ_FOFS01000006.1"/>
</dbReference>
<evidence type="ECO:0000313" key="1">
    <source>
        <dbReference type="EMBL" id="SEQ40483.1"/>
    </source>
</evidence>
<name>A0A1H9FSJ0_9GAMM</name>
<proteinExistence type="predicted"/>
<dbReference type="EMBL" id="FOFS01000006">
    <property type="protein sequence ID" value="SEQ40483.1"/>
    <property type="molecule type" value="Genomic_DNA"/>
</dbReference>
<sequence>MRRLPLAALLALLLSRSGDDSRAQSLPACPLDGGEIVAQTRIGGDLALLASYRLLQRDAHQHEARWTGELRALFVDARGWLREDGDGDGQLGDYTQDPAVALRYEAGEVASRFDRYQRDPQLGLFDSLPLSALRPLWRAGAWLSAVPDARLQRDYASAQRARHLFTALDLDQDGRFSADEQLPLQPASFSAGRYGLLDLPDAGSATQLIEHVRGAAVPELRARELLEDGVLRTQRLGMILNSQPLLIGAPAEHYDLLYADTSYSAFFKRYRQRRRVVYLGAGDGLLHAFNAGFAGSAPDGLSAHAPGAELWAYAPYNLLPHLRELGSDSAPQQAWVDAAPTAFDLRIFNEDADHPGGWGTLLVVGMRLRAAPRTLPRNAAPAAFAGFAGSEPLRTRPALLLLDVSNPEQPPRLLAELSDAALGFTLAQPAAFRVGGKWFLLFGSGPDDARRASASSSARLYVYDLAAARYVSGYAPRDLGSLAPASFIGSAVAVDWNLDFNTDSLYFGTASGEAATPGGRLLRLDLHDSPEPSAWTLHSVLEARRPLLEKPAPRLDAQQRRWLYLGSGRLLSDSDGSSRAAQAALGVIDDGSTLLDAEQLYNSSAASLDGRDTVSGISGIRSLAQLRSAVAARGGWRVDLPVESSAERASAAPLLADGSLLLATAIPTAAGSCLAAQRRLYALEPDSGALRLRTGADAAGALRSATALGAGPPLKPALLLAGGKTPAPPLRILPGAGAVLNAPQADHGAPAGSGEIDWWELHP</sequence>
<protein>
    <submittedName>
        <fullName evidence="1">Neisseria PilC beta-propeller domain</fullName>
    </submittedName>
</protein>
<keyword evidence="2" id="KW-1185">Reference proteome</keyword>
<dbReference type="STRING" id="489703.SAMN04488038_10672"/>
<evidence type="ECO:0000313" key="2">
    <source>
        <dbReference type="Proteomes" id="UP000199233"/>
    </source>
</evidence>
<reference evidence="1 2" key="1">
    <citation type="submission" date="2016-10" db="EMBL/GenBank/DDBJ databases">
        <authorList>
            <person name="de Groot N.N."/>
        </authorList>
    </citation>
    <scope>NUCLEOTIDE SEQUENCE [LARGE SCALE GENOMIC DNA]</scope>
    <source>
        <strain evidence="1 2">DSM 25927</strain>
    </source>
</reference>
<dbReference type="Proteomes" id="UP000199233">
    <property type="component" value="Unassembled WGS sequence"/>
</dbReference>
<accession>A0A1H9FSJ0</accession>
<organism evidence="1 2">
    <name type="scientific">Solimonas aquatica</name>
    <dbReference type="NCBI Taxonomy" id="489703"/>
    <lineage>
        <taxon>Bacteria</taxon>
        <taxon>Pseudomonadati</taxon>
        <taxon>Pseudomonadota</taxon>
        <taxon>Gammaproteobacteria</taxon>
        <taxon>Nevskiales</taxon>
        <taxon>Nevskiaceae</taxon>
        <taxon>Solimonas</taxon>
    </lineage>
</organism>